<protein>
    <submittedName>
        <fullName evidence="2">Cyclic nucleotide-binding domain-containing protein</fullName>
    </submittedName>
</protein>
<dbReference type="InterPro" id="IPR014710">
    <property type="entry name" value="RmlC-like_jellyroll"/>
</dbReference>
<dbReference type="PANTHER" id="PTHR24567:SF68">
    <property type="entry name" value="DNA-BINDING TRANSCRIPTIONAL DUAL REGULATOR CRP"/>
    <property type="match status" value="1"/>
</dbReference>
<dbReference type="EMBL" id="WTVR01000090">
    <property type="protein sequence ID" value="NMF91503.1"/>
    <property type="molecule type" value="Genomic_DNA"/>
</dbReference>
<dbReference type="InterPro" id="IPR000595">
    <property type="entry name" value="cNMP-bd_dom"/>
</dbReference>
<comment type="caution">
    <text evidence="2">The sequence shown here is derived from an EMBL/GenBank/DDBJ whole genome shotgun (WGS) entry which is preliminary data.</text>
</comment>
<name>A0ABX1MUR1_9RHOO</name>
<feature type="domain" description="Cyclic nucleotide-binding" evidence="1">
    <location>
        <begin position="16"/>
        <end position="109"/>
    </location>
</feature>
<evidence type="ECO:0000313" key="3">
    <source>
        <dbReference type="Proteomes" id="UP000652074"/>
    </source>
</evidence>
<evidence type="ECO:0000259" key="1">
    <source>
        <dbReference type="PROSITE" id="PS50042"/>
    </source>
</evidence>
<dbReference type="RefSeq" id="WP_169208816.1">
    <property type="nucleotide sequence ID" value="NZ_CP059560.1"/>
</dbReference>
<organism evidence="2 3">
    <name type="scientific">Aromatoleum petrolei</name>
    <dbReference type="NCBI Taxonomy" id="76116"/>
    <lineage>
        <taxon>Bacteria</taxon>
        <taxon>Pseudomonadati</taxon>
        <taxon>Pseudomonadota</taxon>
        <taxon>Betaproteobacteria</taxon>
        <taxon>Rhodocyclales</taxon>
        <taxon>Rhodocyclaceae</taxon>
        <taxon>Aromatoleum</taxon>
    </lineage>
</organism>
<sequence>MQGRAERILRLQQMPLFGGIRADMLDFLLGRCAERAVLAGAFVFREGEPAESMFVLEAGSVAVRRHACGGEVVLCTLGPGACFGEMALIDLSPRSATVQALEDCRALEIFAANLFELYERDVEQFALIQMNIARELSRRLRLADDRAGAR</sequence>
<dbReference type="Gene3D" id="2.60.120.10">
    <property type="entry name" value="Jelly Rolls"/>
    <property type="match status" value="1"/>
</dbReference>
<dbReference type="PANTHER" id="PTHR24567">
    <property type="entry name" value="CRP FAMILY TRANSCRIPTIONAL REGULATORY PROTEIN"/>
    <property type="match status" value="1"/>
</dbReference>
<evidence type="ECO:0000313" key="2">
    <source>
        <dbReference type="EMBL" id="NMF91503.1"/>
    </source>
</evidence>
<dbReference type="InterPro" id="IPR050397">
    <property type="entry name" value="Env_Response_Regulators"/>
</dbReference>
<dbReference type="SUPFAM" id="SSF51206">
    <property type="entry name" value="cAMP-binding domain-like"/>
    <property type="match status" value="1"/>
</dbReference>
<dbReference type="PROSITE" id="PS50042">
    <property type="entry name" value="CNMP_BINDING_3"/>
    <property type="match status" value="1"/>
</dbReference>
<gene>
    <name evidence="2" type="ORF">GPA26_23870</name>
</gene>
<dbReference type="Pfam" id="PF00027">
    <property type="entry name" value="cNMP_binding"/>
    <property type="match status" value="1"/>
</dbReference>
<proteinExistence type="predicted"/>
<dbReference type="CDD" id="cd00038">
    <property type="entry name" value="CAP_ED"/>
    <property type="match status" value="1"/>
</dbReference>
<dbReference type="PROSITE" id="PS00889">
    <property type="entry name" value="CNMP_BINDING_2"/>
    <property type="match status" value="1"/>
</dbReference>
<dbReference type="SMART" id="SM00100">
    <property type="entry name" value="cNMP"/>
    <property type="match status" value="1"/>
</dbReference>
<keyword evidence="3" id="KW-1185">Reference proteome</keyword>
<reference evidence="2 3" key="1">
    <citation type="submission" date="2019-12" db="EMBL/GenBank/DDBJ databases">
        <title>Comparative genomics gives insights into the taxonomy of the Azoarcus-Aromatoleum group and reveals separate origins of nif in the plant-associated Azoarcus and non-plant-associated Aromatoleum sub-groups.</title>
        <authorList>
            <person name="Lafos M."/>
            <person name="Maluk M."/>
            <person name="Batista M."/>
            <person name="Junghare M."/>
            <person name="Carmona M."/>
            <person name="Faoro H."/>
            <person name="Cruz L.M."/>
            <person name="Battistoni F."/>
            <person name="De Souza E."/>
            <person name="Pedrosa F."/>
            <person name="Chen W.-M."/>
            <person name="Poole P.S."/>
            <person name="Dixon R.A."/>
            <person name="James E.K."/>
        </authorList>
    </citation>
    <scope>NUCLEOTIDE SEQUENCE [LARGE SCALE GENOMIC DNA]</scope>
    <source>
        <strain evidence="2 3">ToN1</strain>
    </source>
</reference>
<dbReference type="InterPro" id="IPR018490">
    <property type="entry name" value="cNMP-bd_dom_sf"/>
</dbReference>
<dbReference type="Proteomes" id="UP000652074">
    <property type="component" value="Unassembled WGS sequence"/>
</dbReference>
<dbReference type="InterPro" id="IPR018488">
    <property type="entry name" value="cNMP-bd_CS"/>
</dbReference>
<accession>A0ABX1MUR1</accession>